<feature type="chain" id="PRO_5016358946" evidence="2">
    <location>
        <begin position="27"/>
        <end position="187"/>
    </location>
</feature>
<gene>
    <name evidence="3" type="ORF">SUTMEG_10920</name>
</gene>
<proteinExistence type="predicted"/>
<feature type="signal peptide" evidence="2">
    <location>
        <begin position="1"/>
        <end position="26"/>
    </location>
</feature>
<organism evidence="3 4">
    <name type="scientific">Sutterella megalosphaeroides</name>
    <dbReference type="NCBI Taxonomy" id="2494234"/>
    <lineage>
        <taxon>Bacteria</taxon>
        <taxon>Pseudomonadati</taxon>
        <taxon>Pseudomonadota</taxon>
        <taxon>Betaproteobacteria</taxon>
        <taxon>Burkholderiales</taxon>
        <taxon>Sutterellaceae</taxon>
        <taxon>Sutterella</taxon>
    </lineage>
</organism>
<keyword evidence="2" id="KW-0732">Signal</keyword>
<name>A0A2Z6I9M9_9BURK</name>
<dbReference type="KEGG" id="sutt:SUTMEG_10920"/>
<dbReference type="RefSeq" id="WP_120176833.1">
    <property type="nucleotide sequence ID" value="NZ_AP018786.1"/>
</dbReference>
<dbReference type="PROSITE" id="PS50005">
    <property type="entry name" value="TPR"/>
    <property type="match status" value="1"/>
</dbReference>
<feature type="repeat" description="TPR" evidence="1">
    <location>
        <begin position="107"/>
        <end position="140"/>
    </location>
</feature>
<dbReference type="AlphaFoldDB" id="A0A2Z6I9M9"/>
<protein>
    <submittedName>
        <fullName evidence="3">Uncharacterized protein</fullName>
    </submittedName>
</protein>
<dbReference type="SUPFAM" id="SSF48452">
    <property type="entry name" value="TPR-like"/>
    <property type="match status" value="1"/>
</dbReference>
<dbReference type="OrthoDB" id="5294075at2"/>
<accession>A0A2Z6I9M9</accession>
<evidence type="ECO:0000313" key="4">
    <source>
        <dbReference type="Proteomes" id="UP000271003"/>
    </source>
</evidence>
<evidence type="ECO:0000256" key="2">
    <source>
        <dbReference type="SAM" id="SignalP"/>
    </source>
</evidence>
<dbReference type="Gene3D" id="1.25.40.10">
    <property type="entry name" value="Tetratricopeptide repeat domain"/>
    <property type="match status" value="1"/>
</dbReference>
<evidence type="ECO:0000256" key="1">
    <source>
        <dbReference type="PROSITE-ProRule" id="PRU00339"/>
    </source>
</evidence>
<evidence type="ECO:0000313" key="3">
    <source>
        <dbReference type="EMBL" id="BBF23201.1"/>
    </source>
</evidence>
<keyword evidence="1" id="KW-0802">TPR repeat</keyword>
<sequence length="187" mass="20539">MRRSLFVLLSALFVAVGTATSLPVSAASDMENLARTLHDSQFSEHVERLLKSNNAAQALELADIGIARNARNVQLRFMRTVALDALGRREEAATGLNALIREYPEIPDPYNNLAVIEAGFGNLEHAAELLRKALAINPEFALAQKNLGDVYLALAIENYERSAAVLTRNAELQSRLKTLKRITKEGV</sequence>
<keyword evidence="4" id="KW-1185">Reference proteome</keyword>
<dbReference type="Proteomes" id="UP000271003">
    <property type="component" value="Chromosome"/>
</dbReference>
<reference evidence="3 4" key="1">
    <citation type="journal article" date="2018" name="Int. J. Syst. Evol. Microbiol.">
        <title>Mesosutterella multiformis gen. nov., sp. nov., a member of the family Sutterellaceae and Sutterella megalosphaeroides sp. nov., isolated from human faeces.</title>
        <authorList>
            <person name="Sakamoto M."/>
            <person name="Ikeyama N."/>
            <person name="Kunihiro T."/>
            <person name="Iino T."/>
            <person name="Yuki M."/>
            <person name="Ohkuma M."/>
        </authorList>
    </citation>
    <scope>NUCLEOTIDE SEQUENCE [LARGE SCALE GENOMIC DNA]</scope>
    <source>
        <strain evidence="3 4">6FBBBH3</strain>
    </source>
</reference>
<dbReference type="InterPro" id="IPR019734">
    <property type="entry name" value="TPR_rpt"/>
</dbReference>
<dbReference type="EMBL" id="AP018786">
    <property type="protein sequence ID" value="BBF23201.1"/>
    <property type="molecule type" value="Genomic_DNA"/>
</dbReference>
<dbReference type="InterPro" id="IPR011990">
    <property type="entry name" value="TPR-like_helical_dom_sf"/>
</dbReference>